<dbReference type="PROSITE" id="PS00972">
    <property type="entry name" value="USP_1"/>
    <property type="match status" value="1"/>
</dbReference>
<evidence type="ECO:0000256" key="1">
    <source>
        <dbReference type="ARBA" id="ARBA00000707"/>
    </source>
</evidence>
<dbReference type="PANTHER" id="PTHR24006:SF687">
    <property type="entry name" value="UBIQUITIN CARBOXYL-TERMINAL HYDROLASE 10"/>
    <property type="match status" value="1"/>
</dbReference>
<dbReference type="InterPro" id="IPR018200">
    <property type="entry name" value="USP_CS"/>
</dbReference>
<keyword evidence="11" id="KW-1185">Reference proteome</keyword>
<dbReference type="SUPFAM" id="SSF54001">
    <property type="entry name" value="Cysteine proteinases"/>
    <property type="match status" value="1"/>
</dbReference>
<gene>
    <name evidence="10" type="ORF">FSP39_001407</name>
</gene>
<comment type="caution">
    <text evidence="10">The sequence shown here is derived from an EMBL/GenBank/DDBJ whole genome shotgun (WGS) entry which is preliminary data.</text>
</comment>
<keyword evidence="6" id="KW-0378">Hydrolase</keyword>
<dbReference type="GO" id="GO:0005634">
    <property type="term" value="C:nucleus"/>
    <property type="evidence" value="ECO:0007669"/>
    <property type="project" value="TreeGrafter"/>
</dbReference>
<dbReference type="GO" id="GO:0004843">
    <property type="term" value="F:cysteine-type deubiquitinase activity"/>
    <property type="evidence" value="ECO:0007669"/>
    <property type="project" value="UniProtKB-EC"/>
</dbReference>
<evidence type="ECO:0000256" key="7">
    <source>
        <dbReference type="ARBA" id="ARBA00022807"/>
    </source>
</evidence>
<feature type="compositionally biased region" description="Polar residues" evidence="8">
    <location>
        <begin position="573"/>
        <end position="592"/>
    </location>
</feature>
<dbReference type="Proteomes" id="UP001186944">
    <property type="component" value="Unassembled WGS sequence"/>
</dbReference>
<dbReference type="EC" id="3.4.19.12" evidence="3"/>
<sequence>MSKSIWSVVQRGEGLSFGNFEDLSYEEFQRIEEILHGESKVEFPWDSSDTFTVQADYVDKGYGDGNRADFLPYQGDSSNPQLYQGPDGQSSMFMQTDNISHGSVPSAQPITGSFTLSNDDARYFDQSGDGNHSNFFYNDQLRSRDEESMSRGSKPYERRNKKKRPPDYYKKAEEEIKAEIQAKLNEGPEHNIGNWHEDHSGVVNESYEGEMSQYISGPPQSSYNPHNVSNVMHSHPPTSEMMDFGVHPPRQMFPPGLGIQHNTSRHDGPRQASGEPSYSAQYQNVNSSIKNFPSHAMNSQREIAHSVQRPEQIRSDSRTEVPNMHGTQYVKECVINVKQELVSNTSADAATQGISISFDSQSTLQNVPGHYTEPIIHEGSQETQDREISNKVTHQLSNLHISQTDSKNGVGVNSSEKVNVPTEALERNDSAITNTLSMEIGTTDSHDTNAACVSDIPDTDVDSSHPGQDLDPDQYPSLSGASKISHPLLPSQTHSTAQGALSNSSQGTPDESVENSHSNTALPSSVPDSNATKAPSGSSGSVWGAGPSKSSWAGLFRNVDPAKQGYVVSVNESASTDAPKSLPSKPQETTYTPEELVKTEDDPIAKSLGGTLNVYKVQHNQIGLQPRGLNNRGNWCYINATLQALVSCPPFYNLMKIFPVYSPIRDGKSSTPIIDSMVKFVNEFTPCARPTEKGRRLLSTLEPGSPFEPVYVYRMLQVMEANPSFRLGKQEDAEEFLSCILDGMHEEMSALIRAAQGKSDDMKANGYVEGEAEESSEDVDPDSWEQVGPKKKHVLTRRANFDKTPLADIFVGYTRSALYKSTSKESATLQPFFTLQLDIQSEKVLSVRDALDGLVSKESVSGFTCSQTKAELDVMRRMTLEELPPVLILHLKFFVYDKDGGSQKLMKKIDYNIDLEVTKDLLSPNVRNKLQIHQRSYKLFAVVYHHGKKTTGGHYTTAVFHPAINNWIIIDDSSVKQVNVGQVLKYVPQRVPYLLYYRRVDMH</sequence>
<dbReference type="FunFam" id="3.90.70.10:FF:000092">
    <property type="entry name" value="Ubiquitin carboxyl-terminal hydrolase"/>
    <property type="match status" value="1"/>
</dbReference>
<dbReference type="InterPro" id="IPR038765">
    <property type="entry name" value="Papain-like_cys_pep_sf"/>
</dbReference>
<dbReference type="InterPro" id="IPR001394">
    <property type="entry name" value="Peptidase_C19_UCH"/>
</dbReference>
<dbReference type="Gene3D" id="3.90.70.10">
    <property type="entry name" value="Cysteine proteinases"/>
    <property type="match status" value="1"/>
</dbReference>
<feature type="compositionally biased region" description="Basic and acidic residues" evidence="8">
    <location>
        <begin position="141"/>
        <end position="158"/>
    </location>
</feature>
<dbReference type="PROSITE" id="PS50235">
    <property type="entry name" value="USP_3"/>
    <property type="match status" value="1"/>
</dbReference>
<feature type="region of interest" description="Disordered" evidence="8">
    <location>
        <begin position="125"/>
        <end position="169"/>
    </location>
</feature>
<dbReference type="EMBL" id="VSWD01000012">
    <property type="protein sequence ID" value="KAK3085320.1"/>
    <property type="molecule type" value="Genomic_DNA"/>
</dbReference>
<feature type="region of interest" description="Disordered" evidence="8">
    <location>
        <begin position="573"/>
        <end position="601"/>
    </location>
</feature>
<evidence type="ECO:0000256" key="8">
    <source>
        <dbReference type="SAM" id="MobiDB-lite"/>
    </source>
</evidence>
<keyword evidence="7" id="KW-0788">Thiol protease</keyword>
<dbReference type="GO" id="GO:0030330">
    <property type="term" value="P:DNA damage response, signal transduction by p53 class mediator"/>
    <property type="evidence" value="ECO:0007669"/>
    <property type="project" value="TreeGrafter"/>
</dbReference>
<reference evidence="10" key="1">
    <citation type="submission" date="2019-08" db="EMBL/GenBank/DDBJ databases">
        <title>The improved chromosome-level genome for the pearl oyster Pinctada fucata martensii using PacBio sequencing and Hi-C.</title>
        <authorList>
            <person name="Zheng Z."/>
        </authorList>
    </citation>
    <scope>NUCLEOTIDE SEQUENCE</scope>
    <source>
        <strain evidence="10">ZZ-2019</strain>
        <tissue evidence="10">Adductor muscle</tissue>
    </source>
</reference>
<dbReference type="PANTHER" id="PTHR24006">
    <property type="entry name" value="UBIQUITIN CARBOXYL-TERMINAL HYDROLASE"/>
    <property type="match status" value="1"/>
</dbReference>
<feature type="compositionally biased region" description="Polar residues" evidence="8">
    <location>
        <begin position="128"/>
        <end position="137"/>
    </location>
</feature>
<evidence type="ECO:0000313" key="11">
    <source>
        <dbReference type="Proteomes" id="UP001186944"/>
    </source>
</evidence>
<accession>A0AA89BWM4</accession>
<feature type="region of interest" description="Disordered" evidence="8">
    <location>
        <begin position="402"/>
        <end position="545"/>
    </location>
</feature>
<feature type="compositionally biased region" description="Polar residues" evidence="8">
    <location>
        <begin position="430"/>
        <end position="443"/>
    </location>
</feature>
<dbReference type="PROSITE" id="PS00973">
    <property type="entry name" value="USP_2"/>
    <property type="match status" value="1"/>
</dbReference>
<comment type="similarity">
    <text evidence="2">Belongs to the peptidase C19 family. USP10 subfamily.</text>
</comment>
<evidence type="ECO:0000256" key="5">
    <source>
        <dbReference type="ARBA" id="ARBA00022786"/>
    </source>
</evidence>
<comment type="catalytic activity">
    <reaction evidence="1">
        <text>Thiol-dependent hydrolysis of ester, thioester, amide, peptide and isopeptide bonds formed by the C-terminal Gly of ubiquitin (a 76-residue protein attached to proteins as an intracellular targeting signal).</text>
        <dbReference type="EC" id="3.4.19.12"/>
    </reaction>
</comment>
<evidence type="ECO:0000256" key="6">
    <source>
        <dbReference type="ARBA" id="ARBA00022801"/>
    </source>
</evidence>
<dbReference type="Pfam" id="PF00443">
    <property type="entry name" value="UCH"/>
    <property type="match status" value="1"/>
</dbReference>
<evidence type="ECO:0000256" key="4">
    <source>
        <dbReference type="ARBA" id="ARBA00022670"/>
    </source>
</evidence>
<evidence type="ECO:0000256" key="3">
    <source>
        <dbReference type="ARBA" id="ARBA00012759"/>
    </source>
</evidence>
<dbReference type="GO" id="GO:0006508">
    <property type="term" value="P:proteolysis"/>
    <property type="evidence" value="ECO:0007669"/>
    <property type="project" value="UniProtKB-KW"/>
</dbReference>
<dbReference type="InterPro" id="IPR050164">
    <property type="entry name" value="Peptidase_C19"/>
</dbReference>
<feature type="region of interest" description="Disordered" evidence="8">
    <location>
        <begin position="68"/>
        <end position="112"/>
    </location>
</feature>
<feature type="compositionally biased region" description="Polar residues" evidence="8">
    <location>
        <begin position="490"/>
        <end position="541"/>
    </location>
</feature>
<evidence type="ECO:0000256" key="2">
    <source>
        <dbReference type="ARBA" id="ARBA00005427"/>
    </source>
</evidence>
<dbReference type="AlphaFoldDB" id="A0AA89BWM4"/>
<feature type="compositionally biased region" description="Polar residues" evidence="8">
    <location>
        <begin position="402"/>
        <end position="417"/>
    </location>
</feature>
<dbReference type="GO" id="GO:0005829">
    <property type="term" value="C:cytosol"/>
    <property type="evidence" value="ECO:0007669"/>
    <property type="project" value="TreeGrafter"/>
</dbReference>
<dbReference type="GO" id="GO:0010506">
    <property type="term" value="P:regulation of autophagy"/>
    <property type="evidence" value="ECO:0007669"/>
    <property type="project" value="TreeGrafter"/>
</dbReference>
<keyword evidence="4" id="KW-0645">Protease</keyword>
<evidence type="ECO:0000313" key="10">
    <source>
        <dbReference type="EMBL" id="KAK3085320.1"/>
    </source>
</evidence>
<feature type="domain" description="USP" evidence="9">
    <location>
        <begin position="627"/>
        <end position="1000"/>
    </location>
</feature>
<feature type="compositionally biased region" description="Polar residues" evidence="8">
    <location>
        <begin position="75"/>
        <end position="112"/>
    </location>
</feature>
<dbReference type="CDD" id="cd02257">
    <property type="entry name" value="Peptidase_C19"/>
    <property type="match status" value="1"/>
</dbReference>
<name>A0AA89BWM4_PINIB</name>
<keyword evidence="5" id="KW-0833">Ubl conjugation pathway</keyword>
<proteinExistence type="inferred from homology"/>
<dbReference type="InterPro" id="IPR028889">
    <property type="entry name" value="USP"/>
</dbReference>
<evidence type="ECO:0000259" key="9">
    <source>
        <dbReference type="PROSITE" id="PS50235"/>
    </source>
</evidence>
<organism evidence="10 11">
    <name type="scientific">Pinctada imbricata</name>
    <name type="common">Atlantic pearl-oyster</name>
    <name type="synonym">Pinctada martensii</name>
    <dbReference type="NCBI Taxonomy" id="66713"/>
    <lineage>
        <taxon>Eukaryota</taxon>
        <taxon>Metazoa</taxon>
        <taxon>Spiralia</taxon>
        <taxon>Lophotrochozoa</taxon>
        <taxon>Mollusca</taxon>
        <taxon>Bivalvia</taxon>
        <taxon>Autobranchia</taxon>
        <taxon>Pteriomorphia</taxon>
        <taxon>Pterioida</taxon>
        <taxon>Pterioidea</taxon>
        <taxon>Pteriidae</taxon>
        <taxon>Pinctada</taxon>
    </lineage>
</organism>
<protein>
    <recommendedName>
        <fullName evidence="3">ubiquitinyl hydrolase 1</fullName>
        <ecNumber evidence="3">3.4.19.12</ecNumber>
    </recommendedName>
</protein>
<feature type="region of interest" description="Disordered" evidence="8">
    <location>
        <begin position="257"/>
        <end position="279"/>
    </location>
</feature>
<dbReference type="GO" id="GO:0016579">
    <property type="term" value="P:protein deubiquitination"/>
    <property type="evidence" value="ECO:0007669"/>
    <property type="project" value="InterPro"/>
</dbReference>